<comment type="caution">
    <text evidence="3">The sequence shown here is derived from an EMBL/GenBank/DDBJ whole genome shotgun (WGS) entry which is preliminary data.</text>
</comment>
<accession>A0AAV1L1R1</accession>
<dbReference type="InterPro" id="IPR008660">
    <property type="entry name" value="L-fibroin"/>
</dbReference>
<keyword evidence="4" id="KW-1185">Reference proteome</keyword>
<proteinExistence type="predicted"/>
<name>A0AAV1L1R1_9NEOP</name>
<dbReference type="EMBL" id="CAVLGL010000083">
    <property type="protein sequence ID" value="CAK1589228.1"/>
    <property type="molecule type" value="Genomic_DNA"/>
</dbReference>
<organism evidence="3 4">
    <name type="scientific">Parnassius mnemosyne</name>
    <name type="common">clouded apollo</name>
    <dbReference type="NCBI Taxonomy" id="213953"/>
    <lineage>
        <taxon>Eukaryota</taxon>
        <taxon>Metazoa</taxon>
        <taxon>Ecdysozoa</taxon>
        <taxon>Arthropoda</taxon>
        <taxon>Hexapoda</taxon>
        <taxon>Insecta</taxon>
        <taxon>Pterygota</taxon>
        <taxon>Neoptera</taxon>
        <taxon>Endopterygota</taxon>
        <taxon>Lepidoptera</taxon>
        <taxon>Glossata</taxon>
        <taxon>Ditrysia</taxon>
        <taxon>Papilionoidea</taxon>
        <taxon>Papilionidae</taxon>
        <taxon>Parnassiinae</taxon>
        <taxon>Parnassini</taxon>
        <taxon>Parnassius</taxon>
        <taxon>Driopa</taxon>
    </lineage>
</organism>
<evidence type="ECO:0000256" key="2">
    <source>
        <dbReference type="SAM" id="SignalP"/>
    </source>
</evidence>
<protein>
    <recommendedName>
        <fullName evidence="1">Fibroin light chain</fullName>
        <shortName evidence="1">Fib-L</shortName>
    </recommendedName>
    <alternativeName>
        <fullName evidence="1">L-fibroin</fullName>
    </alternativeName>
</protein>
<dbReference type="Proteomes" id="UP001314205">
    <property type="component" value="Unassembled WGS sequence"/>
</dbReference>
<comment type="subcellular location">
    <subcellularLocation>
        <location evidence="1">Secreted</location>
    </subcellularLocation>
</comment>
<feature type="signal peptide" evidence="2">
    <location>
        <begin position="1"/>
        <end position="16"/>
    </location>
</feature>
<keyword evidence="2" id="KW-0732">Signal</keyword>
<sequence length="263" mass="28186">MLPIVLILSLASSAFAAISLTDVNVYDVDEIPPVPDNGLPSSAIENAFDILFDGGATSIYFQNNYQIIKDLANQRDVNSQALAVGQAIALFGELSYGIPGDACAAANFINAYVSGNKAALRSALDAYVQNLVRNVDALAQRARDPNSLRYTSGGRGNCVGSGRTYQFEAAWDSILCNVSPRQADLINEEYCATKRLYNVSYIRNNNFGAAITASALRPAFEVNFKAYPALVNFLRAIAYRGNVPATAAVAKAELLRAASNVKL</sequence>
<evidence type="ECO:0000313" key="4">
    <source>
        <dbReference type="Proteomes" id="UP001314205"/>
    </source>
</evidence>
<evidence type="ECO:0000256" key="1">
    <source>
        <dbReference type="PIRNR" id="PIRNR005765"/>
    </source>
</evidence>
<dbReference type="GO" id="GO:0005576">
    <property type="term" value="C:extracellular region"/>
    <property type="evidence" value="ECO:0007669"/>
    <property type="project" value="UniProtKB-SubCell"/>
</dbReference>
<keyword evidence="1" id="KW-0964">Secreted</keyword>
<comment type="function">
    <text evidence="1">It is likely that the major role of L-chain is to prevent the retention of H-chain in ER by forming the disulfide linkage.</text>
</comment>
<keyword evidence="1" id="KW-0737">Silk protein</keyword>
<comment type="subunit">
    <text evidence="1">Silk fibroin elementary unit consists in a disulfide-linked heavy and light chain and a p25 glycoprotein in molar ratios of 6:6:1. This results in a complex of approximately 2.3 MDa.</text>
</comment>
<evidence type="ECO:0000313" key="3">
    <source>
        <dbReference type="EMBL" id="CAK1589228.1"/>
    </source>
</evidence>
<gene>
    <name evidence="3" type="ORF">PARMNEM_LOCUS9758</name>
</gene>
<reference evidence="3 4" key="1">
    <citation type="submission" date="2023-11" db="EMBL/GenBank/DDBJ databases">
        <authorList>
            <person name="Hedman E."/>
            <person name="Englund M."/>
            <person name="Stromberg M."/>
            <person name="Nyberg Akerstrom W."/>
            <person name="Nylinder S."/>
            <person name="Jareborg N."/>
            <person name="Kallberg Y."/>
            <person name="Kronander E."/>
        </authorList>
    </citation>
    <scope>NUCLEOTIDE SEQUENCE [LARGE SCALE GENOMIC DNA]</scope>
</reference>
<feature type="chain" id="PRO_5043942742" description="Fibroin light chain" evidence="2">
    <location>
        <begin position="17"/>
        <end position="263"/>
    </location>
</feature>
<dbReference type="AlphaFoldDB" id="A0AAV1L1R1"/>
<dbReference type="PIRSF" id="PIRSF005765">
    <property type="entry name" value="L-fibroin"/>
    <property type="match status" value="1"/>
</dbReference>
<dbReference type="Pfam" id="PF05849">
    <property type="entry name" value="L-fibroin"/>
    <property type="match status" value="1"/>
</dbReference>